<feature type="chain" id="PRO_5018239616" evidence="1">
    <location>
        <begin position="21"/>
        <end position="155"/>
    </location>
</feature>
<evidence type="ECO:0000313" key="2">
    <source>
        <dbReference type="EMBL" id="RMZ97127.1"/>
    </source>
</evidence>
<organism evidence="2 3">
    <name type="scientific">Brachionus plicatilis</name>
    <name type="common">Marine rotifer</name>
    <name type="synonym">Brachionus muelleri</name>
    <dbReference type="NCBI Taxonomy" id="10195"/>
    <lineage>
        <taxon>Eukaryota</taxon>
        <taxon>Metazoa</taxon>
        <taxon>Spiralia</taxon>
        <taxon>Gnathifera</taxon>
        <taxon>Rotifera</taxon>
        <taxon>Eurotatoria</taxon>
        <taxon>Monogononta</taxon>
        <taxon>Pseudotrocha</taxon>
        <taxon>Ploima</taxon>
        <taxon>Brachionidae</taxon>
        <taxon>Brachionus</taxon>
    </lineage>
</organism>
<protein>
    <submittedName>
        <fullName evidence="2">Uncharacterized protein</fullName>
    </submittedName>
</protein>
<dbReference type="EMBL" id="REGN01011612">
    <property type="protein sequence ID" value="RMZ97127.1"/>
    <property type="molecule type" value="Genomic_DNA"/>
</dbReference>
<keyword evidence="3" id="KW-1185">Reference proteome</keyword>
<dbReference type="Proteomes" id="UP000276133">
    <property type="component" value="Unassembled WGS sequence"/>
</dbReference>
<sequence>MIKKFLLLIAIIAIASTVNSISITKSIFEDEFETQMKDMEQKLNENIQFQIKASNLMSQKLINESIANVIHNQEVINKTISSIDQRTYNQTSFLTVNGIPVFYNGNNFINSMFLEKLDQNATETAWSVLRNSFETTLENLKITELNLKNSLLNFL</sequence>
<evidence type="ECO:0000313" key="3">
    <source>
        <dbReference type="Proteomes" id="UP000276133"/>
    </source>
</evidence>
<name>A0A3M7PEL1_BRAPC</name>
<feature type="signal peptide" evidence="1">
    <location>
        <begin position="1"/>
        <end position="20"/>
    </location>
</feature>
<dbReference type="AlphaFoldDB" id="A0A3M7PEL1"/>
<gene>
    <name evidence="2" type="ORF">BpHYR1_010991</name>
</gene>
<evidence type="ECO:0000256" key="1">
    <source>
        <dbReference type="SAM" id="SignalP"/>
    </source>
</evidence>
<reference evidence="2 3" key="1">
    <citation type="journal article" date="2018" name="Sci. Rep.">
        <title>Genomic signatures of local adaptation to the degree of environmental predictability in rotifers.</title>
        <authorList>
            <person name="Franch-Gras L."/>
            <person name="Hahn C."/>
            <person name="Garcia-Roger E.M."/>
            <person name="Carmona M.J."/>
            <person name="Serra M."/>
            <person name="Gomez A."/>
        </authorList>
    </citation>
    <scope>NUCLEOTIDE SEQUENCE [LARGE SCALE GENOMIC DNA]</scope>
    <source>
        <strain evidence="2">HYR1</strain>
    </source>
</reference>
<keyword evidence="1" id="KW-0732">Signal</keyword>
<proteinExistence type="predicted"/>
<accession>A0A3M7PEL1</accession>
<comment type="caution">
    <text evidence="2">The sequence shown here is derived from an EMBL/GenBank/DDBJ whole genome shotgun (WGS) entry which is preliminary data.</text>
</comment>